<comment type="caution">
    <text evidence="2">The sequence shown here is derived from an EMBL/GenBank/DDBJ whole genome shotgun (WGS) entry which is preliminary data.</text>
</comment>
<feature type="compositionally biased region" description="Polar residues" evidence="1">
    <location>
        <begin position="204"/>
        <end position="219"/>
    </location>
</feature>
<evidence type="ECO:0000256" key="1">
    <source>
        <dbReference type="SAM" id="MobiDB-lite"/>
    </source>
</evidence>
<dbReference type="Proteomes" id="UP000487268">
    <property type="component" value="Unassembled WGS sequence"/>
</dbReference>
<keyword evidence="3" id="KW-1185">Reference proteome</keyword>
<sequence length="255" mass="26744">MHFSASGAPHASRLACTHVVSAAHPAPPPAPCMANGSCRSPQPRPRPANGVHPRRHFTWLPAAPGRHRCAQDMARAVPVALHRSLVRPRMALQPHTQLGGGELRPYRPAAPARPYVRAAPTAHSIQAPTTSAAHTVAAALPEPQCAALEPRQPRTPDPSGRTVSTPLPTLGCPCAQAAAPAAHLTPTSTPCKVQHTMLAVFSKSSSAPLVSRHQPQTPLATDYTRTAPAPDHRYAHAASASAIPAALPKNSVRRA</sequence>
<feature type="region of interest" description="Disordered" evidence="1">
    <location>
        <begin position="33"/>
        <end position="54"/>
    </location>
</feature>
<dbReference type="AlphaFoldDB" id="A0A7K0BVT4"/>
<evidence type="ECO:0000313" key="3">
    <source>
        <dbReference type="Proteomes" id="UP000487268"/>
    </source>
</evidence>
<accession>A0A7K0BVT4</accession>
<reference evidence="2 3" key="1">
    <citation type="submission" date="2019-10" db="EMBL/GenBank/DDBJ databases">
        <title>Actinomadura rubteroloni sp. nov. and Actinomadura macrotermitis sp. nov., isolated from the gut of fungus growing-termite Macrotermes natalensis.</title>
        <authorList>
            <person name="Benndorf R."/>
            <person name="Martin K."/>
            <person name="Kuefner M."/>
            <person name="De Beer W."/>
            <person name="Kaster A.-K."/>
            <person name="Vollmers J."/>
            <person name="Poulsen M."/>
            <person name="Beemelmanns C."/>
        </authorList>
    </citation>
    <scope>NUCLEOTIDE SEQUENCE [LARGE SCALE GENOMIC DNA]</scope>
    <source>
        <strain evidence="2 3">RB68</strain>
    </source>
</reference>
<proteinExistence type="predicted"/>
<organism evidence="2 3">
    <name type="scientific">Actinomadura macrotermitis</name>
    <dbReference type="NCBI Taxonomy" id="2585200"/>
    <lineage>
        <taxon>Bacteria</taxon>
        <taxon>Bacillati</taxon>
        <taxon>Actinomycetota</taxon>
        <taxon>Actinomycetes</taxon>
        <taxon>Streptosporangiales</taxon>
        <taxon>Thermomonosporaceae</taxon>
        <taxon>Actinomadura</taxon>
    </lineage>
</organism>
<evidence type="ECO:0000313" key="2">
    <source>
        <dbReference type="EMBL" id="MQY05290.1"/>
    </source>
</evidence>
<dbReference type="EMBL" id="WEGH01000002">
    <property type="protein sequence ID" value="MQY05290.1"/>
    <property type="molecule type" value="Genomic_DNA"/>
</dbReference>
<gene>
    <name evidence="2" type="ORF">ACRB68_33630</name>
</gene>
<feature type="region of interest" description="Disordered" evidence="1">
    <location>
        <begin position="204"/>
        <end position="227"/>
    </location>
</feature>
<name>A0A7K0BVT4_9ACTN</name>
<protein>
    <submittedName>
        <fullName evidence="2">Uncharacterized protein</fullName>
    </submittedName>
</protein>